<dbReference type="PANTHER" id="PTHR10241:SF25">
    <property type="entry name" value="TOMOSYN, ISOFORM C"/>
    <property type="match status" value="1"/>
</dbReference>
<dbReference type="SUPFAM" id="SSF50978">
    <property type="entry name" value="WD40 repeat-like"/>
    <property type="match status" value="1"/>
</dbReference>
<feature type="region of interest" description="Disordered" evidence="1">
    <location>
        <begin position="975"/>
        <end position="996"/>
    </location>
</feature>
<dbReference type="PANTHER" id="PTHR10241">
    <property type="entry name" value="LETHAL 2 GIANT LARVAE PROTEIN"/>
    <property type="match status" value="1"/>
</dbReference>
<dbReference type="GO" id="GO:0005886">
    <property type="term" value="C:plasma membrane"/>
    <property type="evidence" value="ECO:0007669"/>
    <property type="project" value="TreeGrafter"/>
</dbReference>
<evidence type="ECO:0000259" key="2">
    <source>
        <dbReference type="Pfam" id="PF08596"/>
    </source>
</evidence>
<accession>A0AAD2HSQ4</accession>
<organism evidence="3 4">
    <name type="scientific">Mycena citricolor</name>
    <dbReference type="NCBI Taxonomy" id="2018698"/>
    <lineage>
        <taxon>Eukaryota</taxon>
        <taxon>Fungi</taxon>
        <taxon>Dikarya</taxon>
        <taxon>Basidiomycota</taxon>
        <taxon>Agaricomycotina</taxon>
        <taxon>Agaricomycetes</taxon>
        <taxon>Agaricomycetidae</taxon>
        <taxon>Agaricales</taxon>
        <taxon>Marasmiineae</taxon>
        <taxon>Mycenaceae</taxon>
        <taxon>Mycena</taxon>
    </lineage>
</organism>
<feature type="non-terminal residue" evidence="3">
    <location>
        <position position="1070"/>
    </location>
</feature>
<gene>
    <name evidence="3" type="ORF">MYCIT1_LOCUS31182</name>
</gene>
<dbReference type="Gene3D" id="2.130.10.10">
    <property type="entry name" value="YVTN repeat-like/Quinoprotein amine dehydrogenase"/>
    <property type="match status" value="1"/>
</dbReference>
<dbReference type="GO" id="GO:0005096">
    <property type="term" value="F:GTPase activator activity"/>
    <property type="evidence" value="ECO:0007669"/>
    <property type="project" value="TreeGrafter"/>
</dbReference>
<reference evidence="3" key="1">
    <citation type="submission" date="2023-11" db="EMBL/GenBank/DDBJ databases">
        <authorList>
            <person name="De Vega J J."/>
            <person name="De Vega J J."/>
        </authorList>
    </citation>
    <scope>NUCLEOTIDE SEQUENCE</scope>
</reference>
<dbReference type="Proteomes" id="UP001295794">
    <property type="component" value="Unassembled WGS sequence"/>
</dbReference>
<comment type="caution">
    <text evidence="3">The sequence shown here is derived from an EMBL/GenBank/DDBJ whole genome shotgun (WGS) entry which is preliminary data.</text>
</comment>
<dbReference type="GO" id="GO:0019905">
    <property type="term" value="F:syntaxin binding"/>
    <property type="evidence" value="ECO:0007669"/>
    <property type="project" value="TreeGrafter"/>
</dbReference>
<dbReference type="AlphaFoldDB" id="A0AAD2HSQ4"/>
<dbReference type="CDD" id="cd15873">
    <property type="entry name" value="R-SNARE_STXBP5_6"/>
    <property type="match status" value="1"/>
</dbReference>
<dbReference type="EMBL" id="CAVNYO010000440">
    <property type="protein sequence ID" value="CAK5280636.1"/>
    <property type="molecule type" value="Genomic_DNA"/>
</dbReference>
<evidence type="ECO:0000256" key="1">
    <source>
        <dbReference type="SAM" id="MobiDB-lite"/>
    </source>
</evidence>
<sequence length="1070" mass="115587">VFKYPLDVSAIAVDPVTSLLAIGTGSGFVHIFGGPSVEIQLVLPEPAKVRFLSFANATFQLVCLDERSQLYVWELSAFGKPKLVAATRFDNATSLVVSPSHSHAFIALESGEIRTYDLLCLCKSPYKMPNMWALYEAKTMADQSEALPGSEIPVEVVVHPRDLNLLFVAYSGGVILSDLTQRNTLRAFELVLPAGAPGGAGYGHPDIMTHRRPPVTAIAIHPAGHFFAVGYADGCIAFWAVEDEDQPLAVRTIDATDVNVVDIEKLESSHELQAEREPIFKLAWSSYANSTDPRGGTTTLTVLGGMSLVPGDPTGFTVLQLPAFNPGEPPTPAPNNVALHPFMRSAMQMALTPLSDYFYYTSGVAQDFFLVPKSSPHFAGHHDPQAILVPVESIGGARVVQAYQFPPQSFLEAVAAGADAPAASVEDELADTLKAMTLTEDPKHLRLPVPLHFGGAGVFAASLFNLDKDNYSTFVNEEDSSEMALPLSGGVALNDEDHAREMRLAKFQAHRILMTQHRDLSVAVQFHDLSAQLLVTGDAPLDTHFPKPLPGLTIDLSILLTDPAVVNKSSPDLIDRALVQTARLSRQSLECAVLLASGELFIYRFKSASREPREHFESSDEEIVPLAHVFTAENARFSPYFVLSAGKPVTAFAMSDIGFLAVAHGESLLVVDMRGPRVIFRKARDKKKDRLSMQLHSADVGVISGLTWTVATTEDGGCISAFLRSAVDVSLPDHHLRIRLIVGHSSGSAEVLMIGRDATGWKVEADGTKGEMASNPLAMGTFVIDIKHGKPIHATKEQLGRASQDSGPTETDTIFVTAGAKGAKSFKNVNGPRIGKTDWGNKTGNVISVQIVEKMSSRGLVAFTDKQEVLTYSLPTLEHLYTLKLPLDDNAIVSCDESGDWIAYYANGTGCILEKIIYGTVFDFRRAFFPPDINLAPSRRSAPAQPQPVSLGPTSVLSSWFRFGQSMTGDQLDALMAGPDRPIPEPPKGPEGQSLASYASALPSASSVAQSVSGVQNNLYSRLQSAMGERSQMLGDLEDRFNSLHEGSQSMVSQAKRLAAEQSAKRWFGL</sequence>
<dbReference type="GO" id="GO:0006893">
    <property type="term" value="P:Golgi to plasma membrane transport"/>
    <property type="evidence" value="ECO:0007669"/>
    <property type="project" value="TreeGrafter"/>
</dbReference>
<dbReference type="InterPro" id="IPR036322">
    <property type="entry name" value="WD40_repeat_dom_sf"/>
</dbReference>
<keyword evidence="4" id="KW-1185">Reference proteome</keyword>
<name>A0AAD2HSQ4_9AGAR</name>
<feature type="domain" description="Lethal giant larvae (Lgl)-like C-terminal" evidence="2">
    <location>
        <begin position="579"/>
        <end position="983"/>
    </location>
</feature>
<dbReference type="GO" id="GO:0045159">
    <property type="term" value="F:myosin II binding"/>
    <property type="evidence" value="ECO:0007669"/>
    <property type="project" value="TreeGrafter"/>
</dbReference>
<dbReference type="GO" id="GO:0005737">
    <property type="term" value="C:cytoplasm"/>
    <property type="evidence" value="ECO:0007669"/>
    <property type="project" value="TreeGrafter"/>
</dbReference>
<evidence type="ECO:0000313" key="4">
    <source>
        <dbReference type="Proteomes" id="UP001295794"/>
    </source>
</evidence>
<protein>
    <recommendedName>
        <fullName evidence="2">Lethal giant larvae (Lgl)-like C-terminal domain-containing protein</fullName>
    </recommendedName>
</protein>
<dbReference type="Pfam" id="PF08596">
    <property type="entry name" value="Lgl_C"/>
    <property type="match status" value="1"/>
</dbReference>
<evidence type="ECO:0000313" key="3">
    <source>
        <dbReference type="EMBL" id="CAK5280636.1"/>
    </source>
</evidence>
<dbReference type="GO" id="GO:0006887">
    <property type="term" value="P:exocytosis"/>
    <property type="evidence" value="ECO:0007669"/>
    <property type="project" value="TreeGrafter"/>
</dbReference>
<dbReference type="InterPro" id="IPR013905">
    <property type="entry name" value="Lgl_C_dom"/>
</dbReference>
<proteinExistence type="predicted"/>
<dbReference type="InterPro" id="IPR015943">
    <property type="entry name" value="WD40/YVTN_repeat-like_dom_sf"/>
</dbReference>